<dbReference type="GO" id="GO:0016811">
    <property type="term" value="F:hydrolase activity, acting on carbon-nitrogen (but not peptide) bonds, in linear amides"/>
    <property type="evidence" value="ECO:0007669"/>
    <property type="project" value="InterPro"/>
</dbReference>
<proteinExistence type="predicted"/>
<accession>X1JWI8</accession>
<organism evidence="1">
    <name type="scientific">marine sediment metagenome</name>
    <dbReference type="NCBI Taxonomy" id="412755"/>
    <lineage>
        <taxon>unclassified sequences</taxon>
        <taxon>metagenomes</taxon>
        <taxon>ecological metagenomes</taxon>
    </lineage>
</organism>
<comment type="caution">
    <text evidence="1">The sequence shown here is derived from an EMBL/GenBank/DDBJ whole genome shotgun (WGS) entry which is preliminary data.</text>
</comment>
<evidence type="ECO:0000313" key="1">
    <source>
        <dbReference type="EMBL" id="GAH74153.1"/>
    </source>
</evidence>
<dbReference type="Gene3D" id="2.40.10.120">
    <property type="match status" value="1"/>
</dbReference>
<dbReference type="Gene3D" id="2.60.120.580">
    <property type="entry name" value="Acetamidase/Formamidase-like domains"/>
    <property type="match status" value="1"/>
</dbReference>
<dbReference type="InterPro" id="IPR004304">
    <property type="entry name" value="FmdA_AmdA"/>
</dbReference>
<dbReference type="EMBL" id="BARU01030066">
    <property type="protein sequence ID" value="GAH74153.1"/>
    <property type="molecule type" value="Genomic_DNA"/>
</dbReference>
<dbReference type="Pfam" id="PF03069">
    <property type="entry name" value="FmdA_AmdA"/>
    <property type="match status" value="1"/>
</dbReference>
<name>X1JWI8_9ZZZZ</name>
<dbReference type="SUPFAM" id="SSF141130">
    <property type="entry name" value="Acetamidase/Formamidase-like"/>
    <property type="match status" value="1"/>
</dbReference>
<dbReference type="Gene3D" id="3.10.28.20">
    <property type="entry name" value="Acetamidase/Formamidase-like domains"/>
    <property type="match status" value="1"/>
</dbReference>
<evidence type="ECO:0008006" key="2">
    <source>
        <dbReference type="Google" id="ProtNLM"/>
    </source>
</evidence>
<dbReference type="AlphaFoldDB" id="X1JWI8"/>
<protein>
    <recommendedName>
        <fullName evidence="2">Acetamidase</fullName>
    </recommendedName>
</protein>
<dbReference type="PANTHER" id="PTHR31891">
    <property type="entry name" value="FORMAMIDASE C869.04-RELATED"/>
    <property type="match status" value="1"/>
</dbReference>
<reference evidence="1" key="1">
    <citation type="journal article" date="2014" name="Front. Microbiol.">
        <title>High frequency of phylogenetically diverse reductive dehalogenase-homologous genes in deep subseafloor sedimentary metagenomes.</title>
        <authorList>
            <person name="Kawai M."/>
            <person name="Futagami T."/>
            <person name="Toyoda A."/>
            <person name="Takaki Y."/>
            <person name="Nishi S."/>
            <person name="Hori S."/>
            <person name="Arai W."/>
            <person name="Tsubouchi T."/>
            <person name="Morono Y."/>
            <person name="Uchiyama I."/>
            <person name="Ito T."/>
            <person name="Fujiyama A."/>
            <person name="Inagaki F."/>
            <person name="Takami H."/>
        </authorList>
    </citation>
    <scope>NUCLEOTIDE SEQUENCE</scope>
    <source>
        <strain evidence="1">Expedition CK06-06</strain>
    </source>
</reference>
<gene>
    <name evidence="1" type="ORF">S03H2_47763</name>
</gene>
<dbReference type="PANTHER" id="PTHR31891:SF1">
    <property type="entry name" value="FORMAMIDASE C869.04-RELATED"/>
    <property type="match status" value="1"/>
</dbReference>
<sequence>TEDCFSHQIVESDDVLNDHFDYSRVNRATGPIFVNGCQPGNTLKVTIHKIEVESRGVVEVYPGWGPLGNKVEKAETKIVSISEGRAKFGKYLLPLHPMVGVIGVAPAGEAVSCGSPGPHGGNLDTVNIAEGAEIYLPVFVSGAKLALGDVQAIMGDGEICGTGVEIRAEVEMKVEICENWQLSNPVVKTKESYFFIGSGKTVEEAIQIAAEESVKFIQERNNISWSEAYMMTSIATDLLFSQVVNPLKTVRIRIPRKIIDE</sequence>
<feature type="non-terminal residue" evidence="1">
    <location>
        <position position="1"/>
    </location>
</feature>